<proteinExistence type="predicted"/>
<evidence type="ECO:0000313" key="1">
    <source>
        <dbReference type="EMBL" id="NMC62419.1"/>
    </source>
</evidence>
<accession>A0A7X9FQJ3</accession>
<evidence type="ECO:0000313" key="2">
    <source>
        <dbReference type="Proteomes" id="UP000524246"/>
    </source>
</evidence>
<dbReference type="EMBL" id="JAAZON010000189">
    <property type="protein sequence ID" value="NMC62419.1"/>
    <property type="molecule type" value="Genomic_DNA"/>
</dbReference>
<dbReference type="AlphaFoldDB" id="A0A7X9FQJ3"/>
<gene>
    <name evidence="1" type="ORF">GYA55_04555</name>
</gene>
<protein>
    <submittedName>
        <fullName evidence="1">Uncharacterized protein</fullName>
    </submittedName>
</protein>
<sequence length="49" mass="5703">MNRQSKYPQSDNLNRWAKEADFCLSESAVFLSIFGPGPEQWEIERAEAR</sequence>
<reference evidence="1 2" key="1">
    <citation type="journal article" date="2020" name="Biotechnol. Biofuels">
        <title>New insights from the biogas microbiome by comprehensive genome-resolved metagenomics of nearly 1600 species originating from multiple anaerobic digesters.</title>
        <authorList>
            <person name="Campanaro S."/>
            <person name="Treu L."/>
            <person name="Rodriguez-R L.M."/>
            <person name="Kovalovszki A."/>
            <person name="Ziels R.M."/>
            <person name="Maus I."/>
            <person name="Zhu X."/>
            <person name="Kougias P.G."/>
            <person name="Basile A."/>
            <person name="Luo G."/>
            <person name="Schluter A."/>
            <person name="Konstantinidis K.T."/>
            <person name="Angelidaki I."/>
        </authorList>
    </citation>
    <scope>NUCLEOTIDE SEQUENCE [LARGE SCALE GENOMIC DNA]</scope>
    <source>
        <strain evidence="1">AS27yjCOA_65</strain>
    </source>
</reference>
<name>A0A7X9FQJ3_9DELT</name>
<dbReference type="Proteomes" id="UP000524246">
    <property type="component" value="Unassembled WGS sequence"/>
</dbReference>
<comment type="caution">
    <text evidence="1">The sequence shown here is derived from an EMBL/GenBank/DDBJ whole genome shotgun (WGS) entry which is preliminary data.</text>
</comment>
<organism evidence="1 2">
    <name type="scientific">SAR324 cluster bacterium</name>
    <dbReference type="NCBI Taxonomy" id="2024889"/>
    <lineage>
        <taxon>Bacteria</taxon>
        <taxon>Deltaproteobacteria</taxon>
        <taxon>SAR324 cluster</taxon>
    </lineage>
</organism>